<reference evidence="4 5" key="1">
    <citation type="submission" date="2015-10" db="EMBL/GenBank/DDBJ databases">
        <title>Draft genome sequence of Streptomyces sp. RV15, isolated from a marine sponge.</title>
        <authorList>
            <person name="Ruckert C."/>
            <person name="Abdelmohsen U.R."/>
            <person name="Winkler A."/>
            <person name="Hentschel U."/>
            <person name="Kalinowski J."/>
            <person name="Kampfer P."/>
            <person name="Glaeser S."/>
        </authorList>
    </citation>
    <scope>NUCLEOTIDE SEQUENCE [LARGE SCALE GENOMIC DNA]</scope>
    <source>
        <strain evidence="4 5">RV15</strain>
    </source>
</reference>
<dbReference type="Proteomes" id="UP000053260">
    <property type="component" value="Unassembled WGS sequence"/>
</dbReference>
<sequence length="225" mass="25502">MSDEGLSPQQRAAETKRKRTRELIVSGTLDLYDKQTQGEYTLDQIAEASGVGTATIPYHFPTKYDVLKAAYDRLLSPLVDTIIEANNAHIYQPRDGVDELIRYVYTAAKLSHENRALTVGMLKAYFETPPGESHSFGWPLDHGLVIILTQQPFPNGFFSPQGWRASREMLTKISESILTTIYQKTGDGVPEDITYEVCRMLIGVTLHEDRGQELREQIERIKKRV</sequence>
<accession>A0A101UWX9</accession>
<keyword evidence="5" id="KW-1185">Reference proteome</keyword>
<gene>
    <name evidence="4" type="ORF">AQJ91_25540</name>
</gene>
<dbReference type="Gene3D" id="1.10.357.10">
    <property type="entry name" value="Tetracycline Repressor, domain 2"/>
    <property type="match status" value="1"/>
</dbReference>
<dbReference type="InterPro" id="IPR001647">
    <property type="entry name" value="HTH_TetR"/>
</dbReference>
<evidence type="ECO:0000313" key="5">
    <source>
        <dbReference type="Proteomes" id="UP000053260"/>
    </source>
</evidence>
<keyword evidence="1 2" id="KW-0238">DNA-binding</keyword>
<dbReference type="GO" id="GO:0003677">
    <property type="term" value="F:DNA binding"/>
    <property type="evidence" value="ECO:0007669"/>
    <property type="project" value="UniProtKB-UniRule"/>
</dbReference>
<dbReference type="PROSITE" id="PS50977">
    <property type="entry name" value="HTH_TETR_2"/>
    <property type="match status" value="1"/>
</dbReference>
<dbReference type="OrthoDB" id="9795011at2"/>
<dbReference type="SUPFAM" id="SSF46689">
    <property type="entry name" value="Homeodomain-like"/>
    <property type="match status" value="1"/>
</dbReference>
<evidence type="ECO:0000256" key="2">
    <source>
        <dbReference type="PROSITE-ProRule" id="PRU00335"/>
    </source>
</evidence>
<organism evidence="4 5">
    <name type="scientific">Streptomyces dysideae</name>
    <dbReference type="NCBI Taxonomy" id="909626"/>
    <lineage>
        <taxon>Bacteria</taxon>
        <taxon>Bacillati</taxon>
        <taxon>Actinomycetota</taxon>
        <taxon>Actinomycetes</taxon>
        <taxon>Kitasatosporales</taxon>
        <taxon>Streptomycetaceae</taxon>
        <taxon>Streptomyces</taxon>
    </lineage>
</organism>
<comment type="caution">
    <text evidence="4">The sequence shown here is derived from an EMBL/GenBank/DDBJ whole genome shotgun (WGS) entry which is preliminary data.</text>
</comment>
<dbReference type="AlphaFoldDB" id="A0A101UWX9"/>
<feature type="DNA-binding region" description="H-T-H motif" evidence="2">
    <location>
        <begin position="41"/>
        <end position="60"/>
    </location>
</feature>
<evidence type="ECO:0000259" key="3">
    <source>
        <dbReference type="PROSITE" id="PS50977"/>
    </source>
</evidence>
<name>A0A101UWX9_9ACTN</name>
<dbReference type="EMBL" id="LMXB01000065">
    <property type="protein sequence ID" value="KUO18402.1"/>
    <property type="molecule type" value="Genomic_DNA"/>
</dbReference>
<dbReference type="STRING" id="909626.AQJ91_25540"/>
<proteinExistence type="predicted"/>
<evidence type="ECO:0000313" key="4">
    <source>
        <dbReference type="EMBL" id="KUO18402.1"/>
    </source>
</evidence>
<evidence type="ECO:0000256" key="1">
    <source>
        <dbReference type="ARBA" id="ARBA00023125"/>
    </source>
</evidence>
<feature type="domain" description="HTH tetR-type" evidence="3">
    <location>
        <begin position="18"/>
        <end position="78"/>
    </location>
</feature>
<dbReference type="InterPro" id="IPR009057">
    <property type="entry name" value="Homeodomain-like_sf"/>
</dbReference>
<dbReference type="Pfam" id="PF00440">
    <property type="entry name" value="TetR_N"/>
    <property type="match status" value="1"/>
</dbReference>
<protein>
    <recommendedName>
        <fullName evidence="3">HTH tetR-type domain-containing protein</fullName>
    </recommendedName>
</protein>
<dbReference type="RefSeq" id="WP_067026117.1">
    <property type="nucleotide sequence ID" value="NZ_KQ949091.1"/>
</dbReference>